<organism evidence="2 3">
    <name type="scientific">Eremothecium sinecaudum</name>
    <dbReference type="NCBI Taxonomy" id="45286"/>
    <lineage>
        <taxon>Eukaryota</taxon>
        <taxon>Fungi</taxon>
        <taxon>Dikarya</taxon>
        <taxon>Ascomycota</taxon>
        <taxon>Saccharomycotina</taxon>
        <taxon>Saccharomycetes</taxon>
        <taxon>Saccharomycetales</taxon>
        <taxon>Saccharomycetaceae</taxon>
        <taxon>Eremothecium</taxon>
    </lineage>
</organism>
<accession>A0A0X8HVS5</accession>
<protein>
    <submittedName>
        <fullName evidence="2">HGR085Wp</fullName>
    </submittedName>
</protein>
<dbReference type="OrthoDB" id="4041426at2759"/>
<dbReference type="RefSeq" id="XP_017989420.1">
    <property type="nucleotide sequence ID" value="XM_018133931.1"/>
</dbReference>
<dbReference type="EMBL" id="CP014247">
    <property type="protein sequence ID" value="AMD22424.1"/>
    <property type="molecule type" value="Genomic_DNA"/>
</dbReference>
<reference evidence="2 3" key="1">
    <citation type="submission" date="2016-01" db="EMBL/GenBank/DDBJ databases">
        <title>Genome sequence of the yeast Holleya sinecauda.</title>
        <authorList>
            <person name="Dietrich F.S."/>
        </authorList>
    </citation>
    <scope>NUCLEOTIDE SEQUENCE [LARGE SCALE GENOMIC DNA]</scope>
    <source>
        <strain evidence="2 3">ATCC 58844</strain>
    </source>
</reference>
<gene>
    <name evidence="2" type="ORF">AW171_hschr74461</name>
</gene>
<evidence type="ECO:0000256" key="1">
    <source>
        <dbReference type="SAM" id="MobiDB-lite"/>
    </source>
</evidence>
<evidence type="ECO:0000313" key="3">
    <source>
        <dbReference type="Proteomes" id="UP000243052"/>
    </source>
</evidence>
<proteinExistence type="predicted"/>
<evidence type="ECO:0000313" key="2">
    <source>
        <dbReference type="EMBL" id="AMD22424.1"/>
    </source>
</evidence>
<sequence length="165" mass="17767">MGYVDSQVHSYHYQNDSEMILRWVKETFPLPDEIEMKGKSTGAGSSGTGTNLPSVPAVGSGTIPGGNSNTTNIIGAGGSSHGLVNQYWDCFDDEEQWTMFHGLKMTCNGDLYKDGVLLGNNFHGGDRVTAINAFSKSHIPSAAPNPHHSSHQHQNHPNQGSRSSN</sequence>
<dbReference type="Proteomes" id="UP000243052">
    <property type="component" value="Chromosome vii"/>
</dbReference>
<dbReference type="GeneID" id="28725776"/>
<keyword evidence="3" id="KW-1185">Reference proteome</keyword>
<feature type="region of interest" description="Disordered" evidence="1">
    <location>
        <begin position="138"/>
        <end position="165"/>
    </location>
</feature>
<dbReference type="AlphaFoldDB" id="A0A0X8HVS5"/>
<name>A0A0X8HVS5_9SACH</name>